<dbReference type="Proteomes" id="UP001465668">
    <property type="component" value="Unassembled WGS sequence"/>
</dbReference>
<keyword evidence="2" id="KW-1185">Reference proteome</keyword>
<name>A0ABR2Y9I9_9PEZI</name>
<dbReference type="PANTHER" id="PTHR38111">
    <property type="entry name" value="ZN(2)-C6 FUNGAL-TYPE DOMAIN-CONTAINING PROTEIN-RELATED"/>
    <property type="match status" value="1"/>
</dbReference>
<comment type="caution">
    <text evidence="1">The sequence shown here is derived from an EMBL/GenBank/DDBJ whole genome shotgun (WGS) entry which is preliminary data.</text>
</comment>
<dbReference type="InterPro" id="IPR053178">
    <property type="entry name" value="Osmoadaptation_assoc"/>
</dbReference>
<dbReference type="PANTHER" id="PTHR38111:SF6">
    <property type="entry name" value="FINGER DOMAIN PROTEIN, PUTATIVE (AFU_ORTHOLOGUE AFUA_8G01940)-RELATED"/>
    <property type="match status" value="1"/>
</dbReference>
<dbReference type="EMBL" id="JARVKM010000001">
    <property type="protein sequence ID" value="KAK9783820.1"/>
    <property type="molecule type" value="Genomic_DNA"/>
</dbReference>
<gene>
    <name evidence="1" type="ORF">SCAR479_00379</name>
</gene>
<reference evidence="1 2" key="1">
    <citation type="submission" date="2024-02" db="EMBL/GenBank/DDBJ databases">
        <title>First draft genome assembly of two strains of Seiridium cardinale.</title>
        <authorList>
            <person name="Emiliani G."/>
            <person name="Scali E."/>
        </authorList>
    </citation>
    <scope>NUCLEOTIDE SEQUENCE [LARGE SCALE GENOMIC DNA]</scope>
    <source>
        <strain evidence="1 2">BM-138-000479</strain>
    </source>
</reference>
<protein>
    <submittedName>
        <fullName evidence="1">Uncharacterized protein</fullName>
    </submittedName>
</protein>
<proteinExistence type="predicted"/>
<organism evidence="1 2">
    <name type="scientific">Seiridium cardinale</name>
    <dbReference type="NCBI Taxonomy" id="138064"/>
    <lineage>
        <taxon>Eukaryota</taxon>
        <taxon>Fungi</taxon>
        <taxon>Dikarya</taxon>
        <taxon>Ascomycota</taxon>
        <taxon>Pezizomycotina</taxon>
        <taxon>Sordariomycetes</taxon>
        <taxon>Xylariomycetidae</taxon>
        <taxon>Amphisphaeriales</taxon>
        <taxon>Sporocadaceae</taxon>
        <taxon>Seiridium</taxon>
    </lineage>
</organism>
<accession>A0ABR2Y9I9</accession>
<evidence type="ECO:0000313" key="1">
    <source>
        <dbReference type="EMBL" id="KAK9783820.1"/>
    </source>
</evidence>
<sequence length="492" mass="55121">MAATTSFEWILSDIDTKGYKVSKNDRATIRRQAMVKAGAARRERGDKSRVNRGQYPLFLDSFETESHGSLALQQPRLPLNDQGMRTDISTPGESIPGAVLTRMPLSVWKRATSIDGFNLLQLWANVETPVGQAISSLIRSGQNPTLSLLHQPKRFLFYIPDRYGQCACLDLAVKALMAKVLELLDPLSSKNTTMALLSHGRALSTMQLAVMSAEYHMQPDVLCAIEILGVVEVLSDSGKAAWAHHVAGASLLIQLKGPQGFKSDYEKDLFLSFINAIICECLRKNESCFLEEKPWQDFLDSLAILKDDVISERYNKTLLSRKLMGRLPGYFRQVTFIVGHEEASWGFTAQSLTAKLDRYYEEMHQFHEKLTNLYAKPGAELESTTESEFVYDLLAMSLTGLAMTGRLMGAVGDHRGELLESEALEHATEVIALEERMLAAQGWASYQLGLRVKLGRAILNTTSTWKTVPGQVIEPWRFDEWCMAMQRQTCNQ</sequence>
<evidence type="ECO:0000313" key="2">
    <source>
        <dbReference type="Proteomes" id="UP001465668"/>
    </source>
</evidence>